<dbReference type="eggNOG" id="KOG1750">
    <property type="taxonomic scope" value="Eukaryota"/>
</dbReference>
<evidence type="ECO:0000256" key="3">
    <source>
        <dbReference type="ARBA" id="ARBA00023274"/>
    </source>
</evidence>
<dbReference type="PhylomeDB" id="T1JGF1"/>
<sequence>MDLGSNYYGFPTPILTPSRFVTPLVTSLVTRVSELHCSAVKYALDPSEKQLIRMHRTGPVVKVRPKKSVLGGKPQMKGVVIRTLIKKPRKPNSANRKCVLLRLSNGKEAVAYVPGVGHNLQEHNVVLVEASRLQDVSGVKMKI</sequence>
<dbReference type="GO" id="GO:0015935">
    <property type="term" value="C:small ribosomal subunit"/>
    <property type="evidence" value="ECO:0007669"/>
    <property type="project" value="InterPro"/>
</dbReference>
<organism evidence="5 6">
    <name type="scientific">Strigamia maritima</name>
    <name type="common">European centipede</name>
    <name type="synonym">Geophilus maritimus</name>
    <dbReference type="NCBI Taxonomy" id="126957"/>
    <lineage>
        <taxon>Eukaryota</taxon>
        <taxon>Metazoa</taxon>
        <taxon>Ecdysozoa</taxon>
        <taxon>Arthropoda</taxon>
        <taxon>Myriapoda</taxon>
        <taxon>Chilopoda</taxon>
        <taxon>Pleurostigmophora</taxon>
        <taxon>Geophilomorpha</taxon>
        <taxon>Linotaeniidae</taxon>
        <taxon>Strigamia</taxon>
    </lineage>
</organism>
<evidence type="ECO:0000256" key="1">
    <source>
        <dbReference type="ARBA" id="ARBA00005657"/>
    </source>
</evidence>
<dbReference type="InterPro" id="IPR006032">
    <property type="entry name" value="Ribosomal_uS12"/>
</dbReference>
<dbReference type="GO" id="GO:0006412">
    <property type="term" value="P:translation"/>
    <property type="evidence" value="ECO:0007669"/>
    <property type="project" value="InterPro"/>
</dbReference>
<protein>
    <recommendedName>
        <fullName evidence="4">Small ribosomal subunit protein uS12m</fullName>
    </recommendedName>
</protein>
<dbReference type="HOGENOM" id="CLU_104295_3_1_1"/>
<dbReference type="Proteomes" id="UP000014500">
    <property type="component" value="Unassembled WGS sequence"/>
</dbReference>
<keyword evidence="3" id="KW-0687">Ribonucleoprotein</keyword>
<dbReference type="Gene3D" id="2.40.50.140">
    <property type="entry name" value="Nucleic acid-binding proteins"/>
    <property type="match status" value="1"/>
</dbReference>
<evidence type="ECO:0000313" key="5">
    <source>
        <dbReference type="EnsemblMetazoa" id="SMAR012923-PA"/>
    </source>
</evidence>
<dbReference type="PRINTS" id="PR01034">
    <property type="entry name" value="RIBOSOMALS12"/>
</dbReference>
<dbReference type="SUPFAM" id="SSF50249">
    <property type="entry name" value="Nucleic acid-binding proteins"/>
    <property type="match status" value="1"/>
</dbReference>
<keyword evidence="2" id="KW-0689">Ribosomal protein</keyword>
<comment type="similarity">
    <text evidence="1">Belongs to the universal ribosomal protein uS12 family.</text>
</comment>
<dbReference type="EMBL" id="JH432201">
    <property type="status" value="NOT_ANNOTATED_CDS"/>
    <property type="molecule type" value="Genomic_DNA"/>
</dbReference>
<evidence type="ECO:0000256" key="4">
    <source>
        <dbReference type="ARBA" id="ARBA00035248"/>
    </source>
</evidence>
<dbReference type="EnsemblMetazoa" id="SMAR012923-RA">
    <property type="protein sequence ID" value="SMAR012923-PA"/>
    <property type="gene ID" value="SMAR012923"/>
</dbReference>
<evidence type="ECO:0000256" key="2">
    <source>
        <dbReference type="ARBA" id="ARBA00022980"/>
    </source>
</evidence>
<reference evidence="6" key="1">
    <citation type="submission" date="2011-05" db="EMBL/GenBank/DDBJ databases">
        <authorList>
            <person name="Richards S.R."/>
            <person name="Qu J."/>
            <person name="Jiang H."/>
            <person name="Jhangiani S.N."/>
            <person name="Agravi P."/>
            <person name="Goodspeed R."/>
            <person name="Gross S."/>
            <person name="Mandapat C."/>
            <person name="Jackson L."/>
            <person name="Mathew T."/>
            <person name="Pu L."/>
            <person name="Thornton R."/>
            <person name="Saada N."/>
            <person name="Wilczek-Boney K.B."/>
            <person name="Lee S."/>
            <person name="Kovar C."/>
            <person name="Wu Y."/>
            <person name="Scherer S.E."/>
            <person name="Worley K.C."/>
            <person name="Muzny D.M."/>
            <person name="Gibbs R."/>
        </authorList>
    </citation>
    <scope>NUCLEOTIDE SEQUENCE</scope>
    <source>
        <strain evidence="6">Brora</strain>
    </source>
</reference>
<name>T1JGF1_STRMM</name>
<evidence type="ECO:0000313" key="6">
    <source>
        <dbReference type="Proteomes" id="UP000014500"/>
    </source>
</evidence>
<keyword evidence="6" id="KW-1185">Reference proteome</keyword>
<dbReference type="STRING" id="126957.T1JGF1"/>
<dbReference type="PANTHER" id="PTHR11652">
    <property type="entry name" value="30S RIBOSOMAL PROTEIN S12 FAMILY MEMBER"/>
    <property type="match status" value="1"/>
</dbReference>
<dbReference type="GO" id="GO:0003735">
    <property type="term" value="F:structural constituent of ribosome"/>
    <property type="evidence" value="ECO:0007669"/>
    <property type="project" value="InterPro"/>
</dbReference>
<reference evidence="5" key="2">
    <citation type="submission" date="2015-02" db="UniProtKB">
        <authorList>
            <consortium name="EnsemblMetazoa"/>
        </authorList>
    </citation>
    <scope>IDENTIFICATION</scope>
</reference>
<dbReference type="InterPro" id="IPR012340">
    <property type="entry name" value="NA-bd_OB-fold"/>
</dbReference>
<dbReference type="PROSITE" id="PS00055">
    <property type="entry name" value="RIBOSOMAL_S12"/>
    <property type="match status" value="1"/>
</dbReference>
<dbReference type="Pfam" id="PF00164">
    <property type="entry name" value="Ribosom_S12_S23"/>
    <property type="match status" value="1"/>
</dbReference>
<dbReference type="InterPro" id="IPR005679">
    <property type="entry name" value="Ribosomal_uS12_bac"/>
</dbReference>
<proteinExistence type="inferred from homology"/>
<dbReference type="AlphaFoldDB" id="T1JGF1"/>
<accession>T1JGF1</accession>